<dbReference type="CDD" id="cd07344">
    <property type="entry name" value="M48_yhfN_like"/>
    <property type="match status" value="1"/>
</dbReference>
<proteinExistence type="predicted"/>
<sequence length="232" mass="27498">MSMKVFEYQLKKSIKRKTVAIKVHNKKVTVYAPQFVSNKHIQEWLFDKQVWVNAQLTKQHNIADSRQNPFKDKQILIFDSIVNIEFKQGTKSEALNCNDSLLITHSSRVKNTSQKYQQLLEEYLKEQLTAYIEMRLAYFCAQMDEELPTSLKVAIYKRKWGSCNSKRELTFNLHLIGAPYHAIDYVIVHELAHLRHLNHSKAFWQHVDRFFPNYKASSTWLKKNSMSLQWVF</sequence>
<dbReference type="Proteomes" id="UP000310065">
    <property type="component" value="Chromosome L1"/>
</dbReference>
<evidence type="ECO:0000313" key="2">
    <source>
        <dbReference type="EMBL" id="QCU74623.1"/>
    </source>
</evidence>
<feature type="domain" description="YgjP-like metallopeptidase" evidence="1">
    <location>
        <begin position="17"/>
        <end position="224"/>
    </location>
</feature>
<dbReference type="AlphaFoldDB" id="A0A4P9J1I9"/>
<gene>
    <name evidence="2" type="ORF">FFU37_09160</name>
</gene>
<dbReference type="RefSeq" id="WP_138489336.1">
    <property type="nucleotide sequence ID" value="NZ_CP040558.1"/>
</dbReference>
<evidence type="ECO:0000259" key="1">
    <source>
        <dbReference type="Pfam" id="PF01863"/>
    </source>
</evidence>
<dbReference type="PANTHER" id="PTHR30399">
    <property type="entry name" value="UNCHARACTERIZED PROTEIN YGJP"/>
    <property type="match status" value="1"/>
</dbReference>
<dbReference type="InterPro" id="IPR002725">
    <property type="entry name" value="YgjP-like_metallopeptidase"/>
</dbReference>
<protein>
    <submittedName>
        <fullName evidence="2">M48 family metallopeptidase</fullName>
    </submittedName>
</protein>
<accession>A0A4P9J1I9</accession>
<dbReference type="GeneID" id="88775814"/>
<dbReference type="Pfam" id="PF01863">
    <property type="entry name" value="YgjP-like"/>
    <property type="match status" value="1"/>
</dbReference>
<dbReference type="EMBL" id="CP040558">
    <property type="protein sequence ID" value="QCU74623.1"/>
    <property type="molecule type" value="Genomic_DNA"/>
</dbReference>
<dbReference type="KEGG" id="pdv:FFU37_09160"/>
<dbReference type="InterPro" id="IPR053136">
    <property type="entry name" value="UTP_pyrophosphatase-like"/>
</dbReference>
<dbReference type="Gene3D" id="3.30.2010.10">
    <property type="entry name" value="Metalloproteases ('zincins'), catalytic domain"/>
    <property type="match status" value="1"/>
</dbReference>
<name>A0A4P9J1I9_9GAMM</name>
<organism evidence="2 3">
    <name type="scientific">Pseudoalteromonas distincta</name>
    <dbReference type="NCBI Taxonomy" id="77608"/>
    <lineage>
        <taxon>Bacteria</taxon>
        <taxon>Pseudomonadati</taxon>
        <taxon>Pseudomonadota</taxon>
        <taxon>Gammaproteobacteria</taxon>
        <taxon>Alteromonadales</taxon>
        <taxon>Pseudoalteromonadaceae</taxon>
        <taxon>Pseudoalteromonas</taxon>
    </lineage>
</organism>
<reference evidence="2 3" key="1">
    <citation type="submission" date="2019-05" db="EMBL/GenBank/DDBJ databases">
        <title>Complete genome sequence of Pseudoalteromonas sp. 16-SW-7(T) isolated from the Okhotsk Sea, Russia.</title>
        <authorList>
            <person name="Nguyen T.H."/>
            <person name="Nedashkovskaya O.I."/>
            <person name="Kim S.-G."/>
        </authorList>
    </citation>
    <scope>NUCLEOTIDE SEQUENCE [LARGE SCALE GENOMIC DNA]</scope>
    <source>
        <strain evidence="2 3">16-SW-7</strain>
    </source>
</reference>
<dbReference type="PANTHER" id="PTHR30399:SF1">
    <property type="entry name" value="UTP PYROPHOSPHATASE"/>
    <property type="match status" value="1"/>
</dbReference>
<evidence type="ECO:0000313" key="3">
    <source>
        <dbReference type="Proteomes" id="UP000310065"/>
    </source>
</evidence>